<evidence type="ECO:0000313" key="2">
    <source>
        <dbReference type="Proteomes" id="UP000735302"/>
    </source>
</evidence>
<sequence length="77" mass="8693">MGRRRGQIAQMGNSLLVKDRNKRQGHRGKDDSFLHTTDLDDGTTYNRINFQSVTEQSNLEDFLTTAEMAGKDFTAGK</sequence>
<comment type="caution">
    <text evidence="1">The sequence shown here is derived from an EMBL/GenBank/DDBJ whole genome shotgun (WGS) entry which is preliminary data.</text>
</comment>
<evidence type="ECO:0000313" key="1">
    <source>
        <dbReference type="EMBL" id="GFO00726.1"/>
    </source>
</evidence>
<dbReference type="EMBL" id="BLXT01003145">
    <property type="protein sequence ID" value="GFO00726.1"/>
    <property type="molecule type" value="Genomic_DNA"/>
</dbReference>
<protein>
    <submittedName>
        <fullName evidence="1">Large subunit GTPase 1 homolog</fullName>
    </submittedName>
</protein>
<accession>A0AAV3ZXS5</accession>
<dbReference type="AlphaFoldDB" id="A0AAV3ZXS5"/>
<name>A0AAV3ZXS5_9GAST</name>
<reference evidence="1 2" key="1">
    <citation type="journal article" date="2021" name="Elife">
        <title>Chloroplast acquisition without the gene transfer in kleptoplastic sea slugs, Plakobranchus ocellatus.</title>
        <authorList>
            <person name="Maeda T."/>
            <person name="Takahashi S."/>
            <person name="Yoshida T."/>
            <person name="Shimamura S."/>
            <person name="Takaki Y."/>
            <person name="Nagai Y."/>
            <person name="Toyoda A."/>
            <person name="Suzuki Y."/>
            <person name="Arimoto A."/>
            <person name="Ishii H."/>
            <person name="Satoh N."/>
            <person name="Nishiyama T."/>
            <person name="Hasebe M."/>
            <person name="Maruyama T."/>
            <person name="Minagawa J."/>
            <person name="Obokata J."/>
            <person name="Shigenobu S."/>
        </authorList>
    </citation>
    <scope>NUCLEOTIDE SEQUENCE [LARGE SCALE GENOMIC DNA]</scope>
</reference>
<gene>
    <name evidence="1" type="ORF">PoB_002723100</name>
</gene>
<dbReference type="Proteomes" id="UP000735302">
    <property type="component" value="Unassembled WGS sequence"/>
</dbReference>
<proteinExistence type="predicted"/>
<keyword evidence="2" id="KW-1185">Reference proteome</keyword>
<organism evidence="1 2">
    <name type="scientific">Plakobranchus ocellatus</name>
    <dbReference type="NCBI Taxonomy" id="259542"/>
    <lineage>
        <taxon>Eukaryota</taxon>
        <taxon>Metazoa</taxon>
        <taxon>Spiralia</taxon>
        <taxon>Lophotrochozoa</taxon>
        <taxon>Mollusca</taxon>
        <taxon>Gastropoda</taxon>
        <taxon>Heterobranchia</taxon>
        <taxon>Euthyneura</taxon>
        <taxon>Panpulmonata</taxon>
        <taxon>Sacoglossa</taxon>
        <taxon>Placobranchoidea</taxon>
        <taxon>Plakobranchidae</taxon>
        <taxon>Plakobranchus</taxon>
    </lineage>
</organism>